<accession>A0ABP0CZ63</accession>
<feature type="compositionally biased region" description="Basic and acidic residues" evidence="1">
    <location>
        <begin position="1"/>
        <end position="13"/>
    </location>
</feature>
<keyword evidence="3" id="KW-1185">Reference proteome</keyword>
<evidence type="ECO:0000313" key="2">
    <source>
        <dbReference type="EMBL" id="CAK7236301.1"/>
    </source>
</evidence>
<organism evidence="2 3">
    <name type="scientific">Sporothrix bragantina</name>
    <dbReference type="NCBI Taxonomy" id="671064"/>
    <lineage>
        <taxon>Eukaryota</taxon>
        <taxon>Fungi</taxon>
        <taxon>Dikarya</taxon>
        <taxon>Ascomycota</taxon>
        <taxon>Pezizomycotina</taxon>
        <taxon>Sordariomycetes</taxon>
        <taxon>Sordariomycetidae</taxon>
        <taxon>Ophiostomatales</taxon>
        <taxon>Ophiostomataceae</taxon>
        <taxon>Sporothrix</taxon>
    </lineage>
</organism>
<comment type="caution">
    <text evidence="2">The sequence shown here is derived from an EMBL/GenBank/DDBJ whole genome shotgun (WGS) entry which is preliminary data.</text>
</comment>
<evidence type="ECO:0000313" key="3">
    <source>
        <dbReference type="Proteomes" id="UP001642406"/>
    </source>
</evidence>
<protein>
    <submittedName>
        <fullName evidence="2">Uncharacterized protein</fullName>
    </submittedName>
</protein>
<dbReference type="Proteomes" id="UP001642406">
    <property type="component" value="Unassembled WGS sequence"/>
</dbReference>
<sequence>MARYEGSYHDGRRAGSPHHHVNTGEPYTRVADSRMYKPRNHNNHHHHNNGEYNTHTHPDPRIAALLPPKKRSTLFNNKGPARHGDGRDAIFGKNRRPAHEMHPFSSFMPFSIDSHPKAVQLSADVKRKFHEANLDVSKEGLYMDYIYRSWARTPDRPLSEVHRYHAFRKMLECGSVDEISAEVFHFLCGIHQCKYGDGFMRDDMELCDCDGKVPRCFVAAYIELARKLHRTEKKLAEANRVLKATPGRSPRTTTRPSLAVTVEDVIE</sequence>
<evidence type="ECO:0000256" key="1">
    <source>
        <dbReference type="SAM" id="MobiDB-lite"/>
    </source>
</evidence>
<feature type="compositionally biased region" description="Basic residues" evidence="1">
    <location>
        <begin position="36"/>
        <end position="47"/>
    </location>
</feature>
<feature type="region of interest" description="Disordered" evidence="1">
    <location>
        <begin position="1"/>
        <end position="62"/>
    </location>
</feature>
<gene>
    <name evidence="2" type="ORF">SBRCBS47491_009591</name>
</gene>
<reference evidence="2 3" key="1">
    <citation type="submission" date="2024-01" db="EMBL/GenBank/DDBJ databases">
        <authorList>
            <person name="Allen C."/>
            <person name="Tagirdzhanova G."/>
        </authorList>
    </citation>
    <scope>NUCLEOTIDE SEQUENCE [LARGE SCALE GENOMIC DNA]</scope>
</reference>
<proteinExistence type="predicted"/>
<name>A0ABP0CZ63_9PEZI</name>
<dbReference type="EMBL" id="CAWUHC010000156">
    <property type="protein sequence ID" value="CAK7236301.1"/>
    <property type="molecule type" value="Genomic_DNA"/>
</dbReference>